<evidence type="ECO:0008006" key="3">
    <source>
        <dbReference type="Google" id="ProtNLM"/>
    </source>
</evidence>
<dbReference type="OrthoDB" id="3774915at2"/>
<gene>
    <name evidence="1" type="ORF">N866_12895</name>
</gene>
<dbReference type="RefSeq" id="WP_034229170.1">
    <property type="nucleotide sequence ID" value="NZ_AXCW01000369.1"/>
</dbReference>
<dbReference type="Gene3D" id="3.40.630.30">
    <property type="match status" value="1"/>
</dbReference>
<dbReference type="EMBL" id="AXCW01000369">
    <property type="protein sequence ID" value="EYR61993.1"/>
    <property type="molecule type" value="Genomic_DNA"/>
</dbReference>
<sequence>MSWLPEGFEPPARLDLPTGHHLRPIRATDVGIDMVAVMGSQERLFGLFGGVWGWPPATMTREQDLEDLAHHEDEMRRRASYNYAVLDTDETRLLGCVYVDPPDKIVDADAEILWWVVDDAVGTDLERALADAIPRWIEQKWPFERPVHVGRDLTFAEWTALPEPGAASDPS</sequence>
<evidence type="ECO:0000313" key="1">
    <source>
        <dbReference type="EMBL" id="EYR61993.1"/>
    </source>
</evidence>
<protein>
    <recommendedName>
        <fullName evidence="3">GNAT family N-acetyltransferase</fullName>
    </recommendedName>
</protein>
<dbReference type="Proteomes" id="UP000019753">
    <property type="component" value="Unassembled WGS sequence"/>
</dbReference>
<proteinExistence type="predicted"/>
<dbReference type="SUPFAM" id="SSF55729">
    <property type="entry name" value="Acyl-CoA N-acyltransferases (Nat)"/>
    <property type="match status" value="1"/>
</dbReference>
<keyword evidence="2" id="KW-1185">Reference proteome</keyword>
<organism evidence="1 2">
    <name type="scientific">Actinotalea ferrariae CF5-4</name>
    <dbReference type="NCBI Taxonomy" id="948458"/>
    <lineage>
        <taxon>Bacteria</taxon>
        <taxon>Bacillati</taxon>
        <taxon>Actinomycetota</taxon>
        <taxon>Actinomycetes</taxon>
        <taxon>Micrococcales</taxon>
        <taxon>Cellulomonadaceae</taxon>
        <taxon>Actinotalea</taxon>
    </lineage>
</organism>
<dbReference type="InterPro" id="IPR016181">
    <property type="entry name" value="Acyl_CoA_acyltransferase"/>
</dbReference>
<dbReference type="AlphaFoldDB" id="A0A021VLN0"/>
<reference evidence="1 2" key="1">
    <citation type="submission" date="2014-01" db="EMBL/GenBank/DDBJ databases">
        <title>Actinotalea ferrariae CF5-4.</title>
        <authorList>
            <person name="Chen F."/>
            <person name="Li Y."/>
            <person name="Wang G."/>
        </authorList>
    </citation>
    <scope>NUCLEOTIDE SEQUENCE [LARGE SCALE GENOMIC DNA]</scope>
    <source>
        <strain evidence="1 2">CF5-4</strain>
    </source>
</reference>
<comment type="caution">
    <text evidence="1">The sequence shown here is derived from an EMBL/GenBank/DDBJ whole genome shotgun (WGS) entry which is preliminary data.</text>
</comment>
<evidence type="ECO:0000313" key="2">
    <source>
        <dbReference type="Proteomes" id="UP000019753"/>
    </source>
</evidence>
<accession>A0A021VLN0</accession>
<name>A0A021VLN0_9CELL</name>